<dbReference type="GeneID" id="19889235"/>
<proteinExistence type="predicted"/>
<dbReference type="HOGENOM" id="CLU_2704453_0_0_1"/>
<name>J4KMW3_BEAB2</name>
<keyword evidence="2" id="KW-1185">Reference proteome</keyword>
<protein>
    <submittedName>
        <fullName evidence="1">Uncharacterized protein</fullName>
    </submittedName>
</protein>
<dbReference type="AlphaFoldDB" id="J4KMW3"/>
<dbReference type="OrthoDB" id="10249419at2759"/>
<dbReference type="InParanoid" id="J4KMW3"/>
<dbReference type="Proteomes" id="UP000002762">
    <property type="component" value="Unassembled WGS sequence"/>
</dbReference>
<evidence type="ECO:0000313" key="1">
    <source>
        <dbReference type="EMBL" id="EJP64654.1"/>
    </source>
</evidence>
<gene>
    <name evidence="1" type="ORF">BBA_06223</name>
</gene>
<dbReference type="RefSeq" id="XP_008599542.1">
    <property type="nucleotide sequence ID" value="XM_008601320.1"/>
</dbReference>
<evidence type="ECO:0000313" key="2">
    <source>
        <dbReference type="Proteomes" id="UP000002762"/>
    </source>
</evidence>
<dbReference type="EMBL" id="JH725167">
    <property type="protein sequence ID" value="EJP64654.1"/>
    <property type="molecule type" value="Genomic_DNA"/>
</dbReference>
<accession>J4KMW3</accession>
<reference evidence="1 2" key="1">
    <citation type="journal article" date="2012" name="Sci. Rep.">
        <title>Genomic perspectives on the evolution of fungal entomopathogenicity in Beauveria bassiana.</title>
        <authorList>
            <person name="Xiao G."/>
            <person name="Ying S.H."/>
            <person name="Zheng P."/>
            <person name="Wang Z.L."/>
            <person name="Zhang S."/>
            <person name="Xie X.Q."/>
            <person name="Shang Y."/>
            <person name="St Leger R.J."/>
            <person name="Zhao G.P."/>
            <person name="Wang C."/>
            <person name="Feng M.G."/>
        </authorList>
    </citation>
    <scope>NUCLEOTIDE SEQUENCE [LARGE SCALE GENOMIC DNA]</scope>
    <source>
        <strain evidence="1 2">ARSEF 2860</strain>
    </source>
</reference>
<sequence>MVQISTEADLGVVDQPWSSIDRLFLKVLAEKYQKMLGFDTEVLQSLDFDLRHSVGDVAAGLGRKTDPTGVVVR</sequence>
<organism evidence="1 2">
    <name type="scientific">Beauveria bassiana (strain ARSEF 2860)</name>
    <name type="common">White muscardine disease fungus</name>
    <name type="synonym">Tritirachium shiotae</name>
    <dbReference type="NCBI Taxonomy" id="655819"/>
    <lineage>
        <taxon>Eukaryota</taxon>
        <taxon>Fungi</taxon>
        <taxon>Dikarya</taxon>
        <taxon>Ascomycota</taxon>
        <taxon>Pezizomycotina</taxon>
        <taxon>Sordariomycetes</taxon>
        <taxon>Hypocreomycetidae</taxon>
        <taxon>Hypocreales</taxon>
        <taxon>Cordycipitaceae</taxon>
        <taxon>Beauveria</taxon>
    </lineage>
</organism>